<evidence type="ECO:0000313" key="12">
    <source>
        <dbReference type="Proteomes" id="UP001156882"/>
    </source>
</evidence>
<reference evidence="12" key="1">
    <citation type="journal article" date="2019" name="Int. J. Syst. Evol. Microbiol.">
        <title>The Global Catalogue of Microorganisms (GCM) 10K type strain sequencing project: providing services to taxonomists for standard genome sequencing and annotation.</title>
        <authorList>
            <consortium name="The Broad Institute Genomics Platform"/>
            <consortium name="The Broad Institute Genome Sequencing Center for Infectious Disease"/>
            <person name="Wu L."/>
            <person name="Ma J."/>
        </authorList>
    </citation>
    <scope>NUCLEOTIDE SEQUENCE [LARGE SCALE GENOMIC DNA]</scope>
    <source>
        <strain evidence="12">NBRC 101365</strain>
    </source>
</reference>
<dbReference type="InterPro" id="IPR040843">
    <property type="entry name" value="RAMA"/>
</dbReference>
<keyword evidence="6" id="KW-0238">DNA-binding</keyword>
<proteinExistence type="inferred from homology"/>
<name>A0ABQ6CUN1_9HYPH</name>
<dbReference type="PANTHER" id="PTHR13370:SF3">
    <property type="entry name" value="TRNA (GUANINE(10)-N2)-METHYLTRANSFERASE HOMOLOG"/>
    <property type="match status" value="1"/>
</dbReference>
<dbReference type="CDD" id="cd02440">
    <property type="entry name" value="AdoMet_MTases"/>
    <property type="match status" value="1"/>
</dbReference>
<keyword evidence="4" id="KW-0949">S-adenosyl-L-methionine</keyword>
<evidence type="ECO:0000259" key="9">
    <source>
        <dbReference type="Pfam" id="PF01555"/>
    </source>
</evidence>
<comment type="caution">
    <text evidence="11">The sequence shown here is derived from an EMBL/GenBank/DDBJ whole genome shotgun (WGS) entry which is preliminary data.</text>
</comment>
<dbReference type="PANTHER" id="PTHR13370">
    <property type="entry name" value="RNA METHYLASE-RELATED"/>
    <property type="match status" value="1"/>
</dbReference>
<evidence type="ECO:0000256" key="8">
    <source>
        <dbReference type="RuleBase" id="RU362026"/>
    </source>
</evidence>
<evidence type="ECO:0000256" key="4">
    <source>
        <dbReference type="ARBA" id="ARBA00022691"/>
    </source>
</evidence>
<keyword evidence="3" id="KW-0808">Transferase</keyword>
<evidence type="ECO:0000256" key="7">
    <source>
        <dbReference type="ARBA" id="ARBA00047942"/>
    </source>
</evidence>
<dbReference type="InterPro" id="IPR002941">
    <property type="entry name" value="DNA_methylase_N4/N6"/>
</dbReference>
<evidence type="ECO:0000256" key="1">
    <source>
        <dbReference type="ARBA" id="ARBA00006594"/>
    </source>
</evidence>
<dbReference type="GO" id="GO:0008168">
    <property type="term" value="F:methyltransferase activity"/>
    <property type="evidence" value="ECO:0007669"/>
    <property type="project" value="UniProtKB-KW"/>
</dbReference>
<feature type="domain" description="DNA methylase N-4/N-6" evidence="9">
    <location>
        <begin position="45"/>
        <end position="266"/>
    </location>
</feature>
<evidence type="ECO:0000256" key="5">
    <source>
        <dbReference type="ARBA" id="ARBA00022705"/>
    </source>
</evidence>
<evidence type="ECO:0000313" key="11">
    <source>
        <dbReference type="EMBL" id="GLS23389.1"/>
    </source>
</evidence>
<dbReference type="InterPro" id="IPR029063">
    <property type="entry name" value="SAM-dependent_MTases_sf"/>
</dbReference>
<dbReference type="EMBL" id="BSPC01000071">
    <property type="protein sequence ID" value="GLS23389.1"/>
    <property type="molecule type" value="Genomic_DNA"/>
</dbReference>
<dbReference type="Gene3D" id="3.40.50.150">
    <property type="entry name" value="Vaccinia Virus protein VP39"/>
    <property type="match status" value="1"/>
</dbReference>
<dbReference type="EC" id="2.1.1.-" evidence="8"/>
<dbReference type="Pfam" id="PF18755">
    <property type="entry name" value="RAMA"/>
    <property type="match status" value="1"/>
</dbReference>
<keyword evidence="12" id="KW-1185">Reference proteome</keyword>
<keyword evidence="2 11" id="KW-0489">Methyltransferase</keyword>
<dbReference type="PRINTS" id="PR00508">
    <property type="entry name" value="S21N4MTFRASE"/>
</dbReference>
<comment type="catalytic activity">
    <reaction evidence="7">
        <text>a 2'-deoxyadenosine in DNA + S-adenosyl-L-methionine = an N(6)-methyl-2'-deoxyadenosine in DNA + S-adenosyl-L-homocysteine + H(+)</text>
        <dbReference type="Rhea" id="RHEA:15197"/>
        <dbReference type="Rhea" id="RHEA-COMP:12418"/>
        <dbReference type="Rhea" id="RHEA-COMP:12419"/>
        <dbReference type="ChEBI" id="CHEBI:15378"/>
        <dbReference type="ChEBI" id="CHEBI:57856"/>
        <dbReference type="ChEBI" id="CHEBI:59789"/>
        <dbReference type="ChEBI" id="CHEBI:90615"/>
        <dbReference type="ChEBI" id="CHEBI:90616"/>
        <dbReference type="EC" id="2.1.1.72"/>
    </reaction>
</comment>
<gene>
    <name evidence="11" type="ORF">GCM10007874_64100</name>
</gene>
<organism evidence="11 12">
    <name type="scientific">Labrys miyagiensis</name>
    <dbReference type="NCBI Taxonomy" id="346912"/>
    <lineage>
        <taxon>Bacteria</taxon>
        <taxon>Pseudomonadati</taxon>
        <taxon>Pseudomonadota</taxon>
        <taxon>Alphaproteobacteria</taxon>
        <taxon>Hyphomicrobiales</taxon>
        <taxon>Xanthobacteraceae</taxon>
        <taxon>Labrys</taxon>
    </lineage>
</organism>
<dbReference type="InterPro" id="IPR002052">
    <property type="entry name" value="DNA_methylase_N6_adenine_CS"/>
</dbReference>
<dbReference type="PROSITE" id="PS00092">
    <property type="entry name" value="N6_MTASE"/>
    <property type="match status" value="1"/>
</dbReference>
<evidence type="ECO:0000256" key="3">
    <source>
        <dbReference type="ARBA" id="ARBA00022679"/>
    </source>
</evidence>
<protein>
    <recommendedName>
        <fullName evidence="8">Methyltransferase</fullName>
        <ecNumber evidence="8">2.1.1.-</ecNumber>
    </recommendedName>
</protein>
<evidence type="ECO:0000256" key="6">
    <source>
        <dbReference type="ARBA" id="ARBA00023125"/>
    </source>
</evidence>
<dbReference type="SUPFAM" id="SSF53335">
    <property type="entry name" value="S-adenosyl-L-methionine-dependent methyltransferases"/>
    <property type="match status" value="1"/>
</dbReference>
<dbReference type="InterPro" id="IPR001091">
    <property type="entry name" value="RM_Methyltransferase"/>
</dbReference>
<evidence type="ECO:0000259" key="10">
    <source>
        <dbReference type="Pfam" id="PF18755"/>
    </source>
</evidence>
<feature type="domain" description="RAMA" evidence="10">
    <location>
        <begin position="282"/>
        <end position="376"/>
    </location>
</feature>
<evidence type="ECO:0000256" key="2">
    <source>
        <dbReference type="ARBA" id="ARBA00022603"/>
    </source>
</evidence>
<dbReference type="GO" id="GO:0032259">
    <property type="term" value="P:methylation"/>
    <property type="evidence" value="ECO:0007669"/>
    <property type="project" value="UniProtKB-KW"/>
</dbReference>
<keyword evidence="5" id="KW-0235">DNA replication</keyword>
<accession>A0ABQ6CUN1</accession>
<comment type="similarity">
    <text evidence="1 8">Belongs to the N(4)/N(6)-methyltransferase family.</text>
</comment>
<dbReference type="Proteomes" id="UP001156882">
    <property type="component" value="Unassembled WGS sequence"/>
</dbReference>
<dbReference type="Pfam" id="PF01555">
    <property type="entry name" value="N6_N4_Mtase"/>
    <property type="match status" value="1"/>
</dbReference>
<sequence length="380" mass="42075">MLRMSPGSKKGESRAAASPGGILPLDTIFEGDCIAALARLPAQSVDLVFADPPYNLQLGGDLQRPDNSMVDAVDDDWDKFASLRHYDDFTNAWLAAVKRVMKPDATLWVIGSYHNIFRVGASLQDLGFWILNDIVWRKSNPMPNFRGKRFTNAHETLIWASRDQGSRYTFNYEALKAGNEDVQMRSDWLIPLCTGAERLKGDDGRKAHPTQKPETLLARILLAASRPGDVVLDPFFGSGTTGAVAKKLGRHFVGIERDPDYIAYARERIALAEPVDDAAMLAPAEKRSEPRIPFATVIERQLLQPGAILTDTNGRHEARVRVDGSIMLGDIVGSIHKIGALAQGLPACNGWTFWHYREDGKLRLIDEFRTVLRKELAAAG</sequence>